<dbReference type="RefSeq" id="WP_040276505.1">
    <property type="nucleotide sequence ID" value="NZ_JROO01000049.1"/>
</dbReference>
<dbReference type="OrthoDB" id="3436373at2"/>
<feature type="coiled-coil region" evidence="1">
    <location>
        <begin position="26"/>
        <end position="53"/>
    </location>
</feature>
<evidence type="ECO:0000256" key="1">
    <source>
        <dbReference type="SAM" id="Coils"/>
    </source>
</evidence>
<sequence length="131" mass="14837">MALRQRKVDAAARTRLAEDQQKADRLPELLHEVADAEERLAEAQRADADIEELHSRGVALDTALTEAMRAAYAKERVLIGARGYTDGIYRRKRLATPDVRRATETAERLLTAREYHRLHGIERLPRSPVVA</sequence>
<dbReference type="STRING" id="183763.LP52_23125"/>
<organism evidence="3 4">
    <name type="scientific">Streptomonospora alba</name>
    <dbReference type="NCBI Taxonomy" id="183763"/>
    <lineage>
        <taxon>Bacteria</taxon>
        <taxon>Bacillati</taxon>
        <taxon>Actinomycetota</taxon>
        <taxon>Actinomycetes</taxon>
        <taxon>Streptosporangiales</taxon>
        <taxon>Nocardiopsidaceae</taxon>
        <taxon>Streptomonospora</taxon>
    </lineage>
</organism>
<name>A0A0C2G0C1_9ACTN</name>
<protein>
    <submittedName>
        <fullName evidence="3">Uncharacterized protein</fullName>
    </submittedName>
</protein>
<keyword evidence="4" id="KW-1185">Reference proteome</keyword>
<proteinExistence type="predicted"/>
<evidence type="ECO:0000313" key="3">
    <source>
        <dbReference type="EMBL" id="KIH96753.1"/>
    </source>
</evidence>
<feature type="region of interest" description="Disordered" evidence="2">
    <location>
        <begin position="1"/>
        <end position="22"/>
    </location>
</feature>
<dbReference type="Proteomes" id="UP000031675">
    <property type="component" value="Unassembled WGS sequence"/>
</dbReference>
<dbReference type="AlphaFoldDB" id="A0A0C2G0C1"/>
<evidence type="ECO:0000256" key="2">
    <source>
        <dbReference type="SAM" id="MobiDB-lite"/>
    </source>
</evidence>
<keyword evidence="1" id="KW-0175">Coiled coil</keyword>
<accession>A0A0C2G0C1</accession>
<comment type="caution">
    <text evidence="3">The sequence shown here is derived from an EMBL/GenBank/DDBJ whole genome shotgun (WGS) entry which is preliminary data.</text>
</comment>
<evidence type="ECO:0000313" key="4">
    <source>
        <dbReference type="Proteomes" id="UP000031675"/>
    </source>
</evidence>
<dbReference type="EMBL" id="JROO01000049">
    <property type="protein sequence ID" value="KIH96753.1"/>
    <property type="molecule type" value="Genomic_DNA"/>
</dbReference>
<gene>
    <name evidence="3" type="ORF">LP52_23125</name>
</gene>
<reference evidence="4" key="1">
    <citation type="journal article" date="2015" name="Chem. Biol.">
        <title>Structure, bioactivity, and resistance mechanism of streptomonomicin, an unusual lasso Peptide from an understudied halophilic actinomycete.</title>
        <authorList>
            <person name="Metelev M."/>
            <person name="Tietz J.I."/>
            <person name="Melby J.O."/>
            <person name="Blair P.M."/>
            <person name="Zhu L."/>
            <person name="Livnat I."/>
            <person name="Severinov K."/>
            <person name="Mitchell D.A."/>
        </authorList>
    </citation>
    <scope>NUCLEOTIDE SEQUENCE [LARGE SCALE GENOMIC DNA]</scope>
    <source>
        <strain evidence="4">YIM 90003</strain>
    </source>
</reference>